<name>A0A0E0DSR1_9ORYZ</name>
<reference evidence="2" key="1">
    <citation type="submission" date="2015-04" db="UniProtKB">
        <authorList>
            <consortium name="EnsemblPlants"/>
        </authorList>
    </citation>
    <scope>IDENTIFICATION</scope>
</reference>
<feature type="domain" description="DUF1618" evidence="1">
    <location>
        <begin position="671"/>
        <end position="761"/>
    </location>
</feature>
<dbReference type="Proteomes" id="UP000008021">
    <property type="component" value="Chromosome 5"/>
</dbReference>
<dbReference type="Pfam" id="PF07762">
    <property type="entry name" value="DUF1618"/>
    <property type="match status" value="2"/>
</dbReference>
<proteinExistence type="predicted"/>
<evidence type="ECO:0000313" key="3">
    <source>
        <dbReference type="Proteomes" id="UP000008021"/>
    </source>
</evidence>
<dbReference type="EnsemblPlants" id="OMERI05G17300.3">
    <property type="protein sequence ID" value="OMERI05G17300.3"/>
    <property type="gene ID" value="OMERI05G17300"/>
</dbReference>
<organism evidence="2">
    <name type="scientific">Oryza meridionalis</name>
    <dbReference type="NCBI Taxonomy" id="40149"/>
    <lineage>
        <taxon>Eukaryota</taxon>
        <taxon>Viridiplantae</taxon>
        <taxon>Streptophyta</taxon>
        <taxon>Embryophyta</taxon>
        <taxon>Tracheophyta</taxon>
        <taxon>Spermatophyta</taxon>
        <taxon>Magnoliopsida</taxon>
        <taxon>Liliopsida</taxon>
        <taxon>Poales</taxon>
        <taxon>Poaceae</taxon>
        <taxon>BOP clade</taxon>
        <taxon>Oryzoideae</taxon>
        <taxon>Oryzeae</taxon>
        <taxon>Oryzinae</taxon>
        <taxon>Oryza</taxon>
    </lineage>
</organism>
<keyword evidence="3" id="KW-1185">Reference proteome</keyword>
<protein>
    <recommendedName>
        <fullName evidence="1">DUF1618 domain-containing protein</fullName>
    </recommendedName>
</protein>
<dbReference type="InterPro" id="IPR011676">
    <property type="entry name" value="DUF1618"/>
</dbReference>
<feature type="domain" description="DUF1618" evidence="1">
    <location>
        <begin position="248"/>
        <end position="356"/>
    </location>
</feature>
<sequence>MQLRRLLGLSGKVSGHLRRSHSTAASRPAWAMMADMGLVHTEQEPPEPITTATFCLASPPRVSQLVVPIRFIVSLAVPVDDGSKGEVISRGTICAANSGGLFLVRTMLELVQVPAHGGNPVFIPRPKGDTWPPLPGLKSDNKVVRVVCNPLTGGELLPLPEEDPDTGDTGGTWRFVKPGFLTQADRGDGPPDRYAVAEIRGEDSIMHRCLSETGRWGATPGFSSAVPAARPAITADHPVVSFGGRMWWIDLAWGAVSVDPFADEPDFRFVELPSGSVLPAADAISVERRRRQEATLSRYRRVGVSEGRLRYVEVSEAAPFVLSCFTLDDEGGSGWTLQHRVALGRLWSEPLQETPRIGALDPLKASVVYLMIGEDGRHVVGVDLEKGVMIGSCLLEHPTGLTPCVLPPWLETSRIPSTGTLSSKKTNVESSLKFTGRDPEIPFDGMMLRRLLALSGELSGRLRRSHSTFASPSRPAWAMVVSEPQDEAPELRATFRLAEPPRASQLLVPYDAIRARGSQGPLCAAAEEATSEDGLLLLRAIVAHGACACAHATAPNLPASSRPLGQRSVARVVCNPLTGQLLRLQDIDGASSEGSPGLLGYAGLLTQADGGDGPPDRYAVAEVSCDDFVMHRFLSETGRWDAMPGFLSPLPAARPIVVDQPVVAFGGRLWWVDLAWGAVSVDPFADEPDFRFVELPRGRVLPSPNEMSFERRRRKKVLSTHRRVGVSEGTLRYVEVSGVEQFVVRSYVLDDDGSSWTMEQSTALRAQGAPFPGMPGIACIDPVNADVVYIMVGSGLVLGVDMERGVGFGRSVLDEPAWPTPCVLPPWLESTRIPSSTGV</sequence>
<accession>A0A0E0DSR1</accession>
<evidence type="ECO:0000259" key="1">
    <source>
        <dbReference type="Pfam" id="PF07762"/>
    </source>
</evidence>
<dbReference type="Gramene" id="OMERI05G17300.3">
    <property type="protein sequence ID" value="OMERI05G17300.3"/>
    <property type="gene ID" value="OMERI05G17300"/>
</dbReference>
<reference evidence="2" key="2">
    <citation type="submission" date="2018-05" db="EMBL/GenBank/DDBJ databases">
        <title>OmerRS3 (Oryza meridionalis Reference Sequence Version 3).</title>
        <authorList>
            <person name="Zhang J."/>
            <person name="Kudrna D."/>
            <person name="Lee S."/>
            <person name="Talag J."/>
            <person name="Welchert J."/>
            <person name="Wing R.A."/>
        </authorList>
    </citation>
    <scope>NUCLEOTIDE SEQUENCE [LARGE SCALE GENOMIC DNA]</scope>
    <source>
        <strain evidence="2">cv. OR44</strain>
    </source>
</reference>
<dbReference type="PANTHER" id="PTHR33086">
    <property type="entry name" value="OS05G0468200 PROTEIN-RELATED"/>
    <property type="match status" value="1"/>
</dbReference>
<dbReference type="AlphaFoldDB" id="A0A0E0DSR1"/>
<dbReference type="PANTHER" id="PTHR33086:SF98">
    <property type="entry name" value="OS05G0468200 PROTEIN"/>
    <property type="match status" value="1"/>
</dbReference>
<dbReference type="HOGENOM" id="CLU_004202_0_0_1"/>
<evidence type="ECO:0000313" key="2">
    <source>
        <dbReference type="EnsemblPlants" id="OMERI05G17300.3"/>
    </source>
</evidence>